<evidence type="ECO:0000256" key="7">
    <source>
        <dbReference type="ARBA" id="ARBA00023004"/>
    </source>
</evidence>
<keyword evidence="6" id="KW-0560">Oxidoreductase</keyword>
<comment type="caution">
    <text evidence="10">The sequence shown here is derived from an EMBL/GenBank/DDBJ whole genome shotgun (WGS) entry which is preliminary data.</text>
</comment>
<evidence type="ECO:0000256" key="5">
    <source>
        <dbReference type="ARBA" id="ARBA00022723"/>
    </source>
</evidence>
<keyword evidence="7 9" id="KW-0408">Iron</keyword>
<dbReference type="InterPro" id="IPR001128">
    <property type="entry name" value="Cyt_P450"/>
</dbReference>
<evidence type="ECO:0008006" key="12">
    <source>
        <dbReference type="Google" id="ProtNLM"/>
    </source>
</evidence>
<name>A0A4S4KE74_9APHY</name>
<reference evidence="10 11" key="1">
    <citation type="submission" date="2019-02" db="EMBL/GenBank/DDBJ databases">
        <title>Genome sequencing of the rare red list fungi Phlebia centrifuga.</title>
        <authorList>
            <person name="Buettner E."/>
            <person name="Kellner H."/>
        </authorList>
    </citation>
    <scope>NUCLEOTIDE SEQUENCE [LARGE SCALE GENOMIC DNA]</scope>
    <source>
        <strain evidence="10 11">DSM 108282</strain>
    </source>
</reference>
<dbReference type="GO" id="GO:0005506">
    <property type="term" value="F:iron ion binding"/>
    <property type="evidence" value="ECO:0007669"/>
    <property type="project" value="InterPro"/>
</dbReference>
<dbReference type="InterPro" id="IPR002403">
    <property type="entry name" value="Cyt_P450_E_grp-IV"/>
</dbReference>
<organism evidence="10 11">
    <name type="scientific">Hermanssonia centrifuga</name>
    <dbReference type="NCBI Taxonomy" id="98765"/>
    <lineage>
        <taxon>Eukaryota</taxon>
        <taxon>Fungi</taxon>
        <taxon>Dikarya</taxon>
        <taxon>Basidiomycota</taxon>
        <taxon>Agaricomycotina</taxon>
        <taxon>Agaricomycetes</taxon>
        <taxon>Polyporales</taxon>
        <taxon>Meruliaceae</taxon>
        <taxon>Hermanssonia</taxon>
    </lineage>
</organism>
<comment type="cofactor">
    <cofactor evidence="1 9">
        <name>heme</name>
        <dbReference type="ChEBI" id="CHEBI:30413"/>
    </cofactor>
</comment>
<dbReference type="InterPro" id="IPR050121">
    <property type="entry name" value="Cytochrome_P450_monoxygenase"/>
</dbReference>
<evidence type="ECO:0000256" key="6">
    <source>
        <dbReference type="ARBA" id="ARBA00023002"/>
    </source>
</evidence>
<gene>
    <name evidence="10" type="ORF">EW026_g5392</name>
</gene>
<dbReference type="Proteomes" id="UP000309038">
    <property type="component" value="Unassembled WGS sequence"/>
</dbReference>
<evidence type="ECO:0000256" key="4">
    <source>
        <dbReference type="ARBA" id="ARBA00022617"/>
    </source>
</evidence>
<dbReference type="EMBL" id="SGPJ01000235">
    <property type="protein sequence ID" value="THG96444.1"/>
    <property type="molecule type" value="Genomic_DNA"/>
</dbReference>
<dbReference type="PANTHER" id="PTHR24305:SF166">
    <property type="entry name" value="CYTOCHROME P450 12A4, MITOCHONDRIAL-RELATED"/>
    <property type="match status" value="1"/>
</dbReference>
<sequence length="181" mass="20584">MPWLDAVINETLRLYPPIPGGNQHSPVSGTEGRVIGQYYLPEGNQARVHTYSIQRDPRNFSHPETFWPDRWLIASNSPSPLSSPNPSSNLSSKTNKAAAFTHNNDAFLPFFSLDPADCVERDSAIQTMRVLVCYFVKRLDVRFAVGWDPLDWEKERDEGERGEKVGRLPVVVQERVRRCDS</sequence>
<feature type="binding site" description="axial binding residue" evidence="9">
    <location>
        <position position="118"/>
    </location>
    <ligand>
        <name>heme</name>
        <dbReference type="ChEBI" id="CHEBI:30413"/>
    </ligand>
    <ligandPart>
        <name>Fe</name>
        <dbReference type="ChEBI" id="CHEBI:18248"/>
    </ligandPart>
</feature>
<dbReference type="Gene3D" id="1.10.630.10">
    <property type="entry name" value="Cytochrome P450"/>
    <property type="match status" value="1"/>
</dbReference>
<evidence type="ECO:0000256" key="3">
    <source>
        <dbReference type="ARBA" id="ARBA00010617"/>
    </source>
</evidence>
<evidence type="ECO:0000256" key="9">
    <source>
        <dbReference type="PIRSR" id="PIRSR602403-1"/>
    </source>
</evidence>
<comment type="pathway">
    <text evidence="2">Secondary metabolite biosynthesis.</text>
</comment>
<dbReference type="SUPFAM" id="SSF48264">
    <property type="entry name" value="Cytochrome P450"/>
    <property type="match status" value="1"/>
</dbReference>
<keyword evidence="4 9" id="KW-0349">Heme</keyword>
<evidence type="ECO:0000256" key="1">
    <source>
        <dbReference type="ARBA" id="ARBA00001971"/>
    </source>
</evidence>
<dbReference type="PRINTS" id="PR00465">
    <property type="entry name" value="EP450IV"/>
</dbReference>
<dbReference type="InterPro" id="IPR036396">
    <property type="entry name" value="Cyt_P450_sf"/>
</dbReference>
<comment type="similarity">
    <text evidence="3">Belongs to the cytochrome P450 family.</text>
</comment>
<dbReference type="GO" id="GO:0004497">
    <property type="term" value="F:monooxygenase activity"/>
    <property type="evidence" value="ECO:0007669"/>
    <property type="project" value="UniProtKB-KW"/>
</dbReference>
<evidence type="ECO:0000313" key="10">
    <source>
        <dbReference type="EMBL" id="THG96444.1"/>
    </source>
</evidence>
<evidence type="ECO:0000256" key="2">
    <source>
        <dbReference type="ARBA" id="ARBA00005179"/>
    </source>
</evidence>
<evidence type="ECO:0000313" key="11">
    <source>
        <dbReference type="Proteomes" id="UP000309038"/>
    </source>
</evidence>
<dbReference type="GO" id="GO:0020037">
    <property type="term" value="F:heme binding"/>
    <property type="evidence" value="ECO:0007669"/>
    <property type="project" value="InterPro"/>
</dbReference>
<dbReference type="GO" id="GO:0016705">
    <property type="term" value="F:oxidoreductase activity, acting on paired donors, with incorporation or reduction of molecular oxygen"/>
    <property type="evidence" value="ECO:0007669"/>
    <property type="project" value="InterPro"/>
</dbReference>
<protein>
    <recommendedName>
        <fullName evidence="12">Cytochrome P450</fullName>
    </recommendedName>
</protein>
<keyword evidence="5 9" id="KW-0479">Metal-binding</keyword>
<keyword evidence="11" id="KW-1185">Reference proteome</keyword>
<keyword evidence="8" id="KW-0503">Monooxygenase</keyword>
<evidence type="ECO:0000256" key="8">
    <source>
        <dbReference type="ARBA" id="ARBA00023033"/>
    </source>
</evidence>
<proteinExistence type="inferred from homology"/>
<dbReference type="Pfam" id="PF00067">
    <property type="entry name" value="p450"/>
    <property type="match status" value="1"/>
</dbReference>
<accession>A0A4S4KE74</accession>
<dbReference type="PANTHER" id="PTHR24305">
    <property type="entry name" value="CYTOCHROME P450"/>
    <property type="match status" value="1"/>
</dbReference>
<dbReference type="AlphaFoldDB" id="A0A4S4KE74"/>